<sequence length="244" mass="27510">MSAERRLSEQDKQELQGFFRSNLVNLVSVTEKWFGLPNPIEELKTDAGENAVAEKLLKGESLDPKPSLRLENLSQPARELVINVQQETETMVLAGESMTAIKRIDGALGESMQSFTEDDLRGIRVKLFLARARAQGYLVEKGGLSSIPHGQKLRSLCSLSAGLDYMRSDLEYGYVTDLGRTISECFGYAQMQILQHRVIEKIFGGGPQLLHHDTLRPVRRLSVPQDREIADIQRRLVNMLQRIM</sequence>
<accession>A0A1F5G9Q5</accession>
<reference evidence="1 2" key="1">
    <citation type="journal article" date="2016" name="Nat. Commun.">
        <title>Thousands of microbial genomes shed light on interconnected biogeochemical processes in an aquifer system.</title>
        <authorList>
            <person name="Anantharaman K."/>
            <person name="Brown C.T."/>
            <person name="Hug L.A."/>
            <person name="Sharon I."/>
            <person name="Castelle C.J."/>
            <person name="Probst A.J."/>
            <person name="Thomas B.C."/>
            <person name="Singh A."/>
            <person name="Wilkins M.J."/>
            <person name="Karaoz U."/>
            <person name="Brodie E.L."/>
            <person name="Williams K.H."/>
            <person name="Hubbard S.S."/>
            <person name="Banfield J.F."/>
        </authorList>
    </citation>
    <scope>NUCLEOTIDE SEQUENCE [LARGE SCALE GENOMIC DNA]</scope>
</reference>
<dbReference type="AlphaFoldDB" id="A0A1F5G9Q5"/>
<evidence type="ECO:0000313" key="1">
    <source>
        <dbReference type="EMBL" id="OGD88600.1"/>
    </source>
</evidence>
<organism evidence="1 2">
    <name type="scientific">Candidatus Curtissbacteria bacterium RIFCSPHIGHO2_01_FULL_40_12</name>
    <dbReference type="NCBI Taxonomy" id="1797710"/>
    <lineage>
        <taxon>Bacteria</taxon>
        <taxon>Candidatus Curtissiibacteriota</taxon>
    </lineage>
</organism>
<comment type="caution">
    <text evidence="1">The sequence shown here is derived from an EMBL/GenBank/DDBJ whole genome shotgun (WGS) entry which is preliminary data.</text>
</comment>
<protein>
    <submittedName>
        <fullName evidence="1">Uncharacterized protein</fullName>
    </submittedName>
</protein>
<dbReference type="Proteomes" id="UP000178577">
    <property type="component" value="Unassembled WGS sequence"/>
</dbReference>
<proteinExistence type="predicted"/>
<evidence type="ECO:0000313" key="2">
    <source>
        <dbReference type="Proteomes" id="UP000178577"/>
    </source>
</evidence>
<dbReference type="EMBL" id="MFAY01000033">
    <property type="protein sequence ID" value="OGD88600.1"/>
    <property type="molecule type" value="Genomic_DNA"/>
</dbReference>
<gene>
    <name evidence="1" type="ORF">A2693_03030</name>
</gene>
<name>A0A1F5G9Q5_9BACT</name>